<proteinExistence type="predicted"/>
<gene>
    <name evidence="1" type="ORF">HaLaN_03200</name>
</gene>
<accession>A0A699YG77</accession>
<evidence type="ECO:0000313" key="1">
    <source>
        <dbReference type="EMBL" id="GFH08265.1"/>
    </source>
</evidence>
<keyword evidence="2" id="KW-1185">Reference proteome</keyword>
<comment type="caution">
    <text evidence="1">The sequence shown here is derived from an EMBL/GenBank/DDBJ whole genome shotgun (WGS) entry which is preliminary data.</text>
</comment>
<evidence type="ECO:0000313" key="2">
    <source>
        <dbReference type="Proteomes" id="UP000485058"/>
    </source>
</evidence>
<dbReference type="EMBL" id="BLLF01000149">
    <property type="protein sequence ID" value="GFH08265.1"/>
    <property type="molecule type" value="Genomic_DNA"/>
</dbReference>
<protein>
    <submittedName>
        <fullName evidence="1">Uncharacterized protein</fullName>
    </submittedName>
</protein>
<dbReference type="AlphaFoldDB" id="A0A699YG77"/>
<sequence>MSVRDNQLGMLPAGLGCLSLLRQLK</sequence>
<dbReference type="PROSITE" id="PS51257">
    <property type="entry name" value="PROKAR_LIPOPROTEIN"/>
    <property type="match status" value="1"/>
</dbReference>
<dbReference type="Proteomes" id="UP000485058">
    <property type="component" value="Unassembled WGS sequence"/>
</dbReference>
<reference evidence="1 2" key="1">
    <citation type="submission" date="2020-02" db="EMBL/GenBank/DDBJ databases">
        <title>Draft genome sequence of Haematococcus lacustris strain NIES-144.</title>
        <authorList>
            <person name="Morimoto D."/>
            <person name="Nakagawa S."/>
            <person name="Yoshida T."/>
            <person name="Sawayama S."/>
        </authorList>
    </citation>
    <scope>NUCLEOTIDE SEQUENCE [LARGE SCALE GENOMIC DNA]</scope>
    <source>
        <strain evidence="1 2">NIES-144</strain>
    </source>
</reference>
<name>A0A699YG77_HAELA</name>
<organism evidence="1 2">
    <name type="scientific">Haematococcus lacustris</name>
    <name type="common">Green alga</name>
    <name type="synonym">Haematococcus pluvialis</name>
    <dbReference type="NCBI Taxonomy" id="44745"/>
    <lineage>
        <taxon>Eukaryota</taxon>
        <taxon>Viridiplantae</taxon>
        <taxon>Chlorophyta</taxon>
        <taxon>core chlorophytes</taxon>
        <taxon>Chlorophyceae</taxon>
        <taxon>CS clade</taxon>
        <taxon>Chlamydomonadales</taxon>
        <taxon>Haematococcaceae</taxon>
        <taxon>Haematococcus</taxon>
    </lineage>
</organism>